<dbReference type="EMBL" id="PGFJ01000002">
    <property type="protein sequence ID" value="PJJ79791.1"/>
    <property type="molecule type" value="Genomic_DNA"/>
</dbReference>
<dbReference type="GO" id="GO:0009231">
    <property type="term" value="P:riboflavin biosynthetic process"/>
    <property type="evidence" value="ECO:0007669"/>
    <property type="project" value="InterPro"/>
</dbReference>
<feature type="domain" description="Bacterial bifunctional deaminase-reductase C-terminal" evidence="1">
    <location>
        <begin position="3"/>
        <end position="184"/>
    </location>
</feature>
<gene>
    <name evidence="2" type="ORF">CLV57_2930</name>
</gene>
<dbReference type="PANTHER" id="PTHR38011:SF11">
    <property type="entry name" value="2,5-DIAMINO-6-RIBOSYLAMINO-4(3H)-PYRIMIDINONE 5'-PHOSPHATE REDUCTASE"/>
    <property type="match status" value="1"/>
</dbReference>
<dbReference type="Pfam" id="PF01872">
    <property type="entry name" value="RibD_C"/>
    <property type="match status" value="1"/>
</dbReference>
<name>A0A2H9VN86_9SPHI</name>
<dbReference type="Gene3D" id="3.40.430.10">
    <property type="entry name" value="Dihydrofolate Reductase, subunit A"/>
    <property type="match status" value="1"/>
</dbReference>
<accession>A0A2H9VN86</accession>
<organism evidence="2 3">
    <name type="scientific">Mucilaginibacter auburnensis</name>
    <dbReference type="NCBI Taxonomy" id="1457233"/>
    <lineage>
        <taxon>Bacteria</taxon>
        <taxon>Pseudomonadati</taxon>
        <taxon>Bacteroidota</taxon>
        <taxon>Sphingobacteriia</taxon>
        <taxon>Sphingobacteriales</taxon>
        <taxon>Sphingobacteriaceae</taxon>
        <taxon>Mucilaginibacter</taxon>
    </lineage>
</organism>
<comment type="caution">
    <text evidence="2">The sequence shown here is derived from an EMBL/GenBank/DDBJ whole genome shotgun (WGS) entry which is preliminary data.</text>
</comment>
<proteinExistence type="predicted"/>
<dbReference type="InterPro" id="IPR024072">
    <property type="entry name" value="DHFR-like_dom_sf"/>
</dbReference>
<dbReference type="InterPro" id="IPR002734">
    <property type="entry name" value="RibDG_C"/>
</dbReference>
<evidence type="ECO:0000313" key="2">
    <source>
        <dbReference type="EMBL" id="PJJ79791.1"/>
    </source>
</evidence>
<dbReference type="AlphaFoldDB" id="A0A2H9VN86"/>
<dbReference type="GO" id="GO:0008703">
    <property type="term" value="F:5-amino-6-(5-phosphoribosylamino)uracil reductase activity"/>
    <property type="evidence" value="ECO:0007669"/>
    <property type="project" value="InterPro"/>
</dbReference>
<keyword evidence="3" id="KW-1185">Reference proteome</keyword>
<evidence type="ECO:0000313" key="3">
    <source>
        <dbReference type="Proteomes" id="UP000242687"/>
    </source>
</evidence>
<sequence>MRKLVASVNITLDGFIAGPNCELDWHFSRWTTEMADVQTSLLSNADTILLGRVTYNAMAAYWPNVSSNVSFPRQDLAFADLMNSRQKAVFSNTIDALVWPNSYKISGKLDREIFKLKQTPGRDIMVYGSSKLMIGLIKLGLIDHFALWVHPVVLGKGKPLFSKMNDVVNMQLVQVRKFSSGVVLTQYQTVV</sequence>
<dbReference type="OrthoDB" id="195113at2"/>
<dbReference type="RefSeq" id="WP_100342102.1">
    <property type="nucleotide sequence ID" value="NZ_PGFJ01000002.1"/>
</dbReference>
<reference evidence="2 3" key="1">
    <citation type="submission" date="2017-11" db="EMBL/GenBank/DDBJ databases">
        <title>Genomic Encyclopedia of Archaeal and Bacterial Type Strains, Phase II (KMG-II): From Individual Species to Whole Genera.</title>
        <authorList>
            <person name="Goeker M."/>
        </authorList>
    </citation>
    <scope>NUCLEOTIDE SEQUENCE [LARGE SCALE GENOMIC DNA]</scope>
    <source>
        <strain evidence="2 3">DSM 28175</strain>
    </source>
</reference>
<dbReference type="PANTHER" id="PTHR38011">
    <property type="entry name" value="DIHYDROFOLATE REDUCTASE FAMILY PROTEIN (AFU_ORTHOLOGUE AFUA_8G06820)"/>
    <property type="match status" value="1"/>
</dbReference>
<dbReference type="Proteomes" id="UP000242687">
    <property type="component" value="Unassembled WGS sequence"/>
</dbReference>
<dbReference type="SUPFAM" id="SSF53597">
    <property type="entry name" value="Dihydrofolate reductase-like"/>
    <property type="match status" value="1"/>
</dbReference>
<dbReference type="InterPro" id="IPR050765">
    <property type="entry name" value="Riboflavin_Biosynth_HTPR"/>
</dbReference>
<evidence type="ECO:0000259" key="1">
    <source>
        <dbReference type="Pfam" id="PF01872"/>
    </source>
</evidence>
<protein>
    <submittedName>
        <fullName evidence="2">Dihydrofolate reductase</fullName>
    </submittedName>
</protein>